<proteinExistence type="predicted"/>
<comment type="caution">
    <text evidence="2">The sequence shown here is derived from an EMBL/GenBank/DDBJ whole genome shotgun (WGS) entry which is preliminary data.</text>
</comment>
<organism evidence="2 3">
    <name type="scientific">Pycnoporus cinnabarinus</name>
    <name type="common">Cinnabar-red polypore</name>
    <name type="synonym">Trametes cinnabarina</name>
    <dbReference type="NCBI Taxonomy" id="5643"/>
    <lineage>
        <taxon>Eukaryota</taxon>
        <taxon>Fungi</taxon>
        <taxon>Dikarya</taxon>
        <taxon>Basidiomycota</taxon>
        <taxon>Agaricomycotina</taxon>
        <taxon>Agaricomycetes</taxon>
        <taxon>Polyporales</taxon>
        <taxon>Polyporaceae</taxon>
        <taxon>Trametes</taxon>
    </lineage>
</organism>
<evidence type="ECO:0000256" key="1">
    <source>
        <dbReference type="SAM" id="Phobius"/>
    </source>
</evidence>
<reference evidence="2" key="1">
    <citation type="submission" date="2014-01" db="EMBL/GenBank/DDBJ databases">
        <title>The genome of the white-rot fungus Pycnoporus cinnabarinus: a basidiomycete model with a versatile arsenal for lignocellulosic biomass breakdown.</title>
        <authorList>
            <person name="Levasseur A."/>
            <person name="Lomascolo A."/>
            <person name="Ruiz-Duenas F.J."/>
            <person name="Uzan E."/>
            <person name="Piumi F."/>
            <person name="Kues U."/>
            <person name="Ram A.F.J."/>
            <person name="Murat C."/>
            <person name="Haon M."/>
            <person name="Benoit I."/>
            <person name="Arfi Y."/>
            <person name="Chevret D."/>
            <person name="Drula E."/>
            <person name="Kwon M.J."/>
            <person name="Gouret P."/>
            <person name="Lesage-Meessen L."/>
            <person name="Lombard V."/>
            <person name="Mariette J."/>
            <person name="Noirot C."/>
            <person name="Park J."/>
            <person name="Patyshakuliyeva A."/>
            <person name="Wieneger R.A.B."/>
            <person name="Wosten H.A.B."/>
            <person name="Martin F."/>
            <person name="Coutinho P.M."/>
            <person name="de Vries R."/>
            <person name="Martinez A.T."/>
            <person name="Klopp C."/>
            <person name="Pontarotti P."/>
            <person name="Henrissat B."/>
            <person name="Record E."/>
        </authorList>
    </citation>
    <scope>NUCLEOTIDE SEQUENCE [LARGE SCALE GENOMIC DNA]</scope>
    <source>
        <strain evidence="2">BRFM137</strain>
    </source>
</reference>
<keyword evidence="1" id="KW-1133">Transmembrane helix</keyword>
<evidence type="ECO:0000313" key="3">
    <source>
        <dbReference type="Proteomes" id="UP000029665"/>
    </source>
</evidence>
<keyword evidence="1" id="KW-0812">Transmembrane</keyword>
<keyword evidence="3" id="KW-1185">Reference proteome</keyword>
<evidence type="ECO:0000313" key="2">
    <source>
        <dbReference type="EMBL" id="CDO78210.1"/>
    </source>
</evidence>
<dbReference type="EMBL" id="CCBP010000732">
    <property type="protein sequence ID" value="CDO78210.1"/>
    <property type="molecule type" value="Genomic_DNA"/>
</dbReference>
<keyword evidence="1" id="KW-0472">Membrane</keyword>
<name>A0A060SUZ4_PYCCI</name>
<accession>A0A060SUZ4</accession>
<dbReference type="Proteomes" id="UP000029665">
    <property type="component" value="Unassembled WGS sequence"/>
</dbReference>
<gene>
    <name evidence="2" type="ORF">BN946_scf184701.g8</name>
</gene>
<feature type="transmembrane region" description="Helical" evidence="1">
    <location>
        <begin position="12"/>
        <end position="41"/>
    </location>
</feature>
<dbReference type="AlphaFoldDB" id="A0A060SUZ4"/>
<sequence length="144" mass="15850">MSECLLDFRLESALLAILLATGTTLTQVGTAFGLAISTIVYNAALSMSSLRYGVHVNKEGRTLPDPLSSSSTDTIIGAGQSSPSPVRSWSLAVERRKVQDTVSESTCVTEAWVDDMHITQQMTKMTVDRILTCYWATTRPYYRH</sequence>
<protein>
    <submittedName>
        <fullName evidence="2">Uncharacterized protein</fullName>
    </submittedName>
</protein>
<dbReference type="HOGENOM" id="CLU_1797455_0_0_1"/>